<organism evidence="5">
    <name type="scientific">Schizophyllum commune (strain H4-8 / FGSC 9210)</name>
    <name type="common">Split gill fungus</name>
    <dbReference type="NCBI Taxonomy" id="578458"/>
    <lineage>
        <taxon>Eukaryota</taxon>
        <taxon>Fungi</taxon>
        <taxon>Dikarya</taxon>
        <taxon>Basidiomycota</taxon>
        <taxon>Agaricomycotina</taxon>
        <taxon>Agaricomycetes</taxon>
        <taxon>Agaricomycetidae</taxon>
        <taxon>Agaricales</taxon>
        <taxon>Schizophyllaceae</taxon>
        <taxon>Schizophyllum</taxon>
    </lineage>
</organism>
<dbReference type="HOGENOM" id="CLU_006163_0_0_1"/>
<dbReference type="eggNOG" id="ENOG502QQCT">
    <property type="taxonomic scope" value="Eukaryota"/>
</dbReference>
<feature type="compositionally biased region" description="Polar residues" evidence="1">
    <location>
        <begin position="1196"/>
        <end position="1206"/>
    </location>
</feature>
<feature type="region of interest" description="Disordered" evidence="1">
    <location>
        <begin position="1147"/>
        <end position="1320"/>
    </location>
</feature>
<evidence type="ECO:0000313" key="4">
    <source>
        <dbReference type="EMBL" id="EFI91922.1"/>
    </source>
</evidence>
<dbReference type="Proteomes" id="UP000007431">
    <property type="component" value="Unassembled WGS sequence"/>
</dbReference>
<name>D8QK52_SCHCM</name>
<reference evidence="4 5" key="1">
    <citation type="journal article" date="2010" name="Nat. Biotechnol.">
        <title>Genome sequence of the model mushroom Schizophyllum commune.</title>
        <authorList>
            <person name="Ohm R.A."/>
            <person name="de Jong J.F."/>
            <person name="Lugones L.G."/>
            <person name="Aerts A."/>
            <person name="Kothe E."/>
            <person name="Stajich J.E."/>
            <person name="de Vries R.P."/>
            <person name="Record E."/>
            <person name="Levasseur A."/>
            <person name="Baker S.E."/>
            <person name="Bartholomew K.A."/>
            <person name="Coutinho P.M."/>
            <person name="Erdmann S."/>
            <person name="Fowler T.J."/>
            <person name="Gathman A.C."/>
            <person name="Lombard V."/>
            <person name="Henrissat B."/>
            <person name="Knabe N."/>
            <person name="Kuees U."/>
            <person name="Lilly W.W."/>
            <person name="Lindquist E."/>
            <person name="Lucas S."/>
            <person name="Magnuson J.K."/>
            <person name="Piumi F."/>
            <person name="Raudaskoski M."/>
            <person name="Salamov A."/>
            <person name="Schmutz J."/>
            <person name="Schwarze F.W.M.R."/>
            <person name="vanKuyk P.A."/>
            <person name="Horton J.S."/>
            <person name="Grigoriev I.V."/>
            <person name="Woesten H.A.B."/>
        </authorList>
    </citation>
    <scope>NUCLEOTIDE SEQUENCE [LARGE SCALE GENOMIC DNA]</scope>
    <source>
        <strain evidence="5">H4-8 / FGSC 9210</strain>
    </source>
</reference>
<feature type="compositionally biased region" description="Basic and acidic residues" evidence="1">
    <location>
        <begin position="1030"/>
        <end position="1048"/>
    </location>
</feature>
<feature type="compositionally biased region" description="Basic and acidic residues" evidence="1">
    <location>
        <begin position="1152"/>
        <end position="1179"/>
    </location>
</feature>
<evidence type="ECO:0000259" key="3">
    <source>
        <dbReference type="Pfam" id="PF20153"/>
    </source>
</evidence>
<evidence type="ECO:0000256" key="2">
    <source>
        <dbReference type="SAM" id="Phobius"/>
    </source>
</evidence>
<dbReference type="Pfam" id="PF20153">
    <property type="entry name" value="DUF6535"/>
    <property type="match status" value="1"/>
</dbReference>
<accession>D8QK52</accession>
<evidence type="ECO:0000256" key="1">
    <source>
        <dbReference type="SAM" id="MobiDB-lite"/>
    </source>
</evidence>
<dbReference type="VEuPathDB" id="FungiDB:SCHCODRAFT_02644174"/>
<sequence length="1320" mass="148578">MHQRKTIHDVSARPDHGASAHHQPRYADSRAADEGHCYRPTFAARELTYELNDDLSWDALDPPASGGSKTFGIHKYDPRSCLGAEQARENVRRGYEGKYEDDPLYEELGDEARIWRVMLDEGRIVDAAMLQRFRDHLDVDLVFAGLFSAVLTTFVVQTSQTPSTTGDTTIALLLELIAIQRAWANDPRVDGVASFSPPPPSPSPSPWINRCWFLSLIFSLLAAFGAVVVRQWLQEYESDITGSPKRRALVRHFRRVGLENYKVHLIVPILPMLLHVSLLLFFIGLILYVGQSDPTMSHGIIALTTLIYLLYLLTNVLPVFYPQCPYRSPLSAAGYWLRMLYPLLRPLLPSVSCPSGLQWAPLCNGVEWAKSRGRQLHHSICVIREIGRVAWQICMLCVLKMPSDYEWDSVLRQSDDLIPDSLDWAMQASPDLSIAPLVVQASAGLRYEGRNWWPLTQPRTRLLRNRILPWFYNALSTRQEVFDWAPGRENELIRMADTLLLVPVYKLQIEAQFCSCATRVFQALTLALLDLPNMPTVTPIDVARMSMTLLALGRQLYGRDVAASFTRDDVNTPLETIAKAYSLLRDTHPVTGLRLRPLIWDEAWSFLGKHGTPVEDTGHFAITLWRSQYSEAPLRDNEDRWKEDLDALFHITLQEWLYLHPDRTKDWEFAINRLLCPESCEASRKKSDFGDDASRLHSTCHAIDLYIKEDRADGNAAFDDNLGFLVVRLIGWLFTTLGYDSIDSALRTIGHSAVSAAFKSSFLVHSSLSFAGSLHANARLSTTFAVSLFWFLAKMAEASVARNYKATIAIRNALDRHATDYCEVLAEALDYDEVSVELLRQLVHTVLYDHRLAFSDISDALAASLATQLSKMTDSAFSDQPEDVMTDYLYLDALCAARAESKQVDTKFPDASRKLHSAVLSLKPTKYGTWKQQQLDRISSHRGIPLAVALALKSTHGLQALDELPFLVQDPRPDANVLVPDEAREGQDLNWYRHFTSDPDKHIRASSWDRETSLHISELVSFEEAVERMQKKDAEHAGEDERRLRGGAENDTNDDAESSASEYDRLDDQGGAEHTQSQMIARLRELGAWGVAPFKRIHRFLASVRRPRHGSSFIKLNDFDVERTAGASILPGPMRSEVDTSVPAMASEAGQGDEHGQDGEHAQDGEQDQDREQDRDGSHSRVGGHSQTEKILHVQTRGTMEGTQGTAEELCAPRDAEDEGSTSVREIPDAEKRSEQDHDDEEGSRDSEHGRDDEHGRHDEHGRDDEHGRGGDHARDGQRDRDGGQDRDSAQDRNDEQIRVGEQIQAEEIPHVQTPGTEEE</sequence>
<dbReference type="InParanoid" id="D8QK52"/>
<feature type="compositionally biased region" description="Basic and acidic residues" evidence="1">
    <location>
        <begin position="1244"/>
        <end position="1299"/>
    </location>
</feature>
<gene>
    <name evidence="4" type="ORF">SCHCODRAFT_114229</name>
</gene>
<evidence type="ECO:0000313" key="5">
    <source>
        <dbReference type="Proteomes" id="UP000007431"/>
    </source>
</evidence>
<feature type="domain" description="DUF6535" evidence="3">
    <location>
        <begin position="115"/>
        <end position="289"/>
    </location>
</feature>
<feature type="compositionally biased region" description="Basic and acidic residues" evidence="1">
    <location>
        <begin position="1226"/>
        <end position="1236"/>
    </location>
</feature>
<dbReference type="InterPro" id="IPR045338">
    <property type="entry name" value="DUF6535"/>
</dbReference>
<feature type="non-terminal residue" evidence="4">
    <location>
        <position position="1320"/>
    </location>
</feature>
<feature type="compositionally biased region" description="Basic and acidic residues" evidence="1">
    <location>
        <begin position="1"/>
        <end position="18"/>
    </location>
</feature>
<feature type="transmembrane region" description="Helical" evidence="2">
    <location>
        <begin position="265"/>
        <end position="288"/>
    </location>
</feature>
<dbReference type="EMBL" id="GL377315">
    <property type="protein sequence ID" value="EFI91922.1"/>
    <property type="molecule type" value="Genomic_DNA"/>
</dbReference>
<feature type="region of interest" description="Disordered" evidence="1">
    <location>
        <begin position="1"/>
        <end position="32"/>
    </location>
</feature>
<proteinExistence type="predicted"/>
<keyword evidence="2" id="KW-1133">Transmembrane helix</keyword>
<protein>
    <recommendedName>
        <fullName evidence="3">DUF6535 domain-containing protein</fullName>
    </recommendedName>
</protein>
<keyword evidence="2" id="KW-0812">Transmembrane</keyword>
<keyword evidence="5" id="KW-1185">Reference proteome</keyword>
<feature type="region of interest" description="Disordered" evidence="1">
    <location>
        <begin position="1030"/>
        <end position="1075"/>
    </location>
</feature>
<feature type="transmembrane region" description="Helical" evidence="2">
    <location>
        <begin position="211"/>
        <end position="233"/>
    </location>
</feature>
<feature type="transmembrane region" description="Helical" evidence="2">
    <location>
        <begin position="300"/>
        <end position="321"/>
    </location>
</feature>
<keyword evidence="2" id="KW-0472">Membrane</keyword>